<evidence type="ECO:0000256" key="5">
    <source>
        <dbReference type="ARBA" id="ARBA00022723"/>
    </source>
</evidence>
<keyword evidence="10" id="KW-0443">Lipid metabolism</keyword>
<dbReference type="InterPro" id="IPR001206">
    <property type="entry name" value="Diacylglycerol_kinase_cat_dom"/>
</dbReference>
<evidence type="ECO:0000256" key="3">
    <source>
        <dbReference type="ARBA" id="ARBA00022516"/>
    </source>
</evidence>
<dbReference type="Gene3D" id="2.60.200.40">
    <property type="match status" value="1"/>
</dbReference>
<dbReference type="GO" id="GO:0046872">
    <property type="term" value="F:metal ion binding"/>
    <property type="evidence" value="ECO:0007669"/>
    <property type="project" value="UniProtKB-KW"/>
</dbReference>
<keyword evidence="11" id="KW-0594">Phospholipid biosynthesis</keyword>
<accession>A0A3M2L8K3</accession>
<evidence type="ECO:0000313" key="14">
    <source>
        <dbReference type="EMBL" id="RMI33020.1"/>
    </source>
</evidence>
<evidence type="ECO:0000256" key="4">
    <source>
        <dbReference type="ARBA" id="ARBA00022679"/>
    </source>
</evidence>
<evidence type="ECO:0000256" key="9">
    <source>
        <dbReference type="ARBA" id="ARBA00022842"/>
    </source>
</evidence>
<dbReference type="Pfam" id="PF19279">
    <property type="entry name" value="YegS_C"/>
    <property type="match status" value="1"/>
</dbReference>
<keyword evidence="12" id="KW-1208">Phospholipid metabolism</keyword>
<evidence type="ECO:0000256" key="8">
    <source>
        <dbReference type="ARBA" id="ARBA00022840"/>
    </source>
</evidence>
<dbReference type="Pfam" id="PF00781">
    <property type="entry name" value="DAGK_cat"/>
    <property type="match status" value="1"/>
</dbReference>
<sequence>MRSVLLLTNPRSGVGLGSRTAAAAFERFAARGVTVTEVCGTSADESARLVRAAVTGADRPDVVVVAGGDGLVNLALDALADTGVPLGLVPSGTGNDLARYFDIPRADPAAAADVVLDGENRTIDLGMVEREGSARRFATVAATGLDARVTLRANRMTFPRGSLRYTAAAALELFGRMVLPYRMEFADGTVLETDAVMVAVGNTSTYGGGMPICPDAVPDDGLLDVTVVGRISRPTMAVLLPRVASGHFIAHPAVSRHRVTGLTLAAEAPVTADGEDFGTLPVTIRVLPGAQQIRVPRA</sequence>
<dbReference type="Proteomes" id="UP000279275">
    <property type="component" value="Unassembled WGS sequence"/>
</dbReference>
<keyword evidence="9" id="KW-0460">Magnesium</keyword>
<evidence type="ECO:0000256" key="12">
    <source>
        <dbReference type="ARBA" id="ARBA00023264"/>
    </source>
</evidence>
<keyword evidence="15" id="KW-1185">Reference proteome</keyword>
<evidence type="ECO:0000259" key="13">
    <source>
        <dbReference type="PROSITE" id="PS50146"/>
    </source>
</evidence>
<dbReference type="GO" id="GO:0008654">
    <property type="term" value="P:phospholipid biosynthetic process"/>
    <property type="evidence" value="ECO:0007669"/>
    <property type="project" value="UniProtKB-KW"/>
</dbReference>
<keyword evidence="4" id="KW-0808">Transferase</keyword>
<evidence type="ECO:0000256" key="11">
    <source>
        <dbReference type="ARBA" id="ARBA00023209"/>
    </source>
</evidence>
<dbReference type="InterPro" id="IPR045540">
    <property type="entry name" value="YegS/DAGK_C"/>
</dbReference>
<evidence type="ECO:0000313" key="15">
    <source>
        <dbReference type="Proteomes" id="UP000279275"/>
    </source>
</evidence>
<dbReference type="AlphaFoldDB" id="A0A3M2L8K3"/>
<dbReference type="PANTHER" id="PTHR12358:SF106">
    <property type="entry name" value="LIPID KINASE YEGS"/>
    <property type="match status" value="1"/>
</dbReference>
<protein>
    <submittedName>
        <fullName evidence="14">YegS/Rv2252/BmrU family lipid kinase</fullName>
    </submittedName>
</protein>
<dbReference type="PROSITE" id="PS50146">
    <property type="entry name" value="DAGK"/>
    <property type="match status" value="1"/>
</dbReference>
<comment type="similarity">
    <text evidence="2">Belongs to the diacylglycerol/lipid kinase family.</text>
</comment>
<dbReference type="NCBIfam" id="TIGR00147">
    <property type="entry name" value="YegS/Rv2252/BmrU family lipid kinase"/>
    <property type="match status" value="1"/>
</dbReference>
<dbReference type="OrthoDB" id="142078at2"/>
<evidence type="ECO:0000256" key="2">
    <source>
        <dbReference type="ARBA" id="ARBA00005983"/>
    </source>
</evidence>
<name>A0A3M2L8K3_9NOCA</name>
<comment type="caution">
    <text evidence="14">The sequence shown here is derived from an EMBL/GenBank/DDBJ whole genome shotgun (WGS) entry which is preliminary data.</text>
</comment>
<feature type="domain" description="DAGKc" evidence="13">
    <location>
        <begin position="1"/>
        <end position="132"/>
    </location>
</feature>
<dbReference type="SMART" id="SM00046">
    <property type="entry name" value="DAGKc"/>
    <property type="match status" value="1"/>
</dbReference>
<dbReference type="PANTHER" id="PTHR12358">
    <property type="entry name" value="SPHINGOSINE KINASE"/>
    <property type="match status" value="1"/>
</dbReference>
<keyword evidence="7 14" id="KW-0418">Kinase</keyword>
<keyword evidence="6" id="KW-0547">Nucleotide-binding</keyword>
<comment type="cofactor">
    <cofactor evidence="1">
        <name>Mg(2+)</name>
        <dbReference type="ChEBI" id="CHEBI:18420"/>
    </cofactor>
</comment>
<dbReference type="GO" id="GO:0005886">
    <property type="term" value="C:plasma membrane"/>
    <property type="evidence" value="ECO:0007669"/>
    <property type="project" value="TreeGrafter"/>
</dbReference>
<dbReference type="SUPFAM" id="SSF111331">
    <property type="entry name" value="NAD kinase/diacylglycerol kinase-like"/>
    <property type="match status" value="1"/>
</dbReference>
<reference evidence="14 15" key="1">
    <citation type="submission" date="2018-10" db="EMBL/GenBank/DDBJ databases">
        <title>Isolation from cow dung.</title>
        <authorList>
            <person name="Ling L."/>
        </authorList>
    </citation>
    <scope>NUCLEOTIDE SEQUENCE [LARGE SCALE GENOMIC DNA]</scope>
    <source>
        <strain evidence="14 15">NEAU-LL90</strain>
    </source>
</reference>
<evidence type="ECO:0000256" key="1">
    <source>
        <dbReference type="ARBA" id="ARBA00001946"/>
    </source>
</evidence>
<keyword evidence="5" id="KW-0479">Metal-binding</keyword>
<evidence type="ECO:0000256" key="7">
    <source>
        <dbReference type="ARBA" id="ARBA00022777"/>
    </source>
</evidence>
<keyword evidence="3" id="KW-0444">Lipid biosynthesis</keyword>
<keyword evidence="8" id="KW-0067">ATP-binding</keyword>
<evidence type="ECO:0000256" key="10">
    <source>
        <dbReference type="ARBA" id="ARBA00023098"/>
    </source>
</evidence>
<evidence type="ECO:0000256" key="6">
    <source>
        <dbReference type="ARBA" id="ARBA00022741"/>
    </source>
</evidence>
<dbReference type="InterPro" id="IPR017438">
    <property type="entry name" value="ATP-NAD_kinase_N"/>
</dbReference>
<dbReference type="InterPro" id="IPR005218">
    <property type="entry name" value="Diacylglycerol/lipid_kinase"/>
</dbReference>
<proteinExistence type="inferred from homology"/>
<dbReference type="InterPro" id="IPR016064">
    <property type="entry name" value="NAD/diacylglycerol_kinase_sf"/>
</dbReference>
<dbReference type="GO" id="GO:0004143">
    <property type="term" value="F:ATP-dependent diacylglycerol kinase activity"/>
    <property type="evidence" value="ECO:0007669"/>
    <property type="project" value="TreeGrafter"/>
</dbReference>
<dbReference type="InterPro" id="IPR050187">
    <property type="entry name" value="Lipid_Phosphate_FormReg"/>
</dbReference>
<dbReference type="GO" id="GO:0005524">
    <property type="term" value="F:ATP binding"/>
    <property type="evidence" value="ECO:0007669"/>
    <property type="project" value="UniProtKB-KW"/>
</dbReference>
<dbReference type="EMBL" id="RFFH01000004">
    <property type="protein sequence ID" value="RMI33020.1"/>
    <property type="molecule type" value="Genomic_DNA"/>
</dbReference>
<organism evidence="14 15">
    <name type="scientific">Nocardia stercoris</name>
    <dbReference type="NCBI Taxonomy" id="2483361"/>
    <lineage>
        <taxon>Bacteria</taxon>
        <taxon>Bacillati</taxon>
        <taxon>Actinomycetota</taxon>
        <taxon>Actinomycetes</taxon>
        <taxon>Mycobacteriales</taxon>
        <taxon>Nocardiaceae</taxon>
        <taxon>Nocardia</taxon>
    </lineage>
</organism>
<gene>
    <name evidence="14" type="ORF">EBN03_12930</name>
</gene>
<dbReference type="Gene3D" id="3.40.50.10330">
    <property type="entry name" value="Probable inorganic polyphosphate/atp-NAD kinase, domain 1"/>
    <property type="match status" value="1"/>
</dbReference>